<evidence type="ECO:0000313" key="3">
    <source>
        <dbReference type="Proteomes" id="UP000316270"/>
    </source>
</evidence>
<gene>
    <name evidence="2" type="ORF">FKW77_007334</name>
</gene>
<dbReference type="Proteomes" id="UP000316270">
    <property type="component" value="Chromosome 5"/>
</dbReference>
<evidence type="ECO:0000256" key="1">
    <source>
        <dbReference type="SAM" id="MobiDB-lite"/>
    </source>
</evidence>
<feature type="region of interest" description="Disordered" evidence="1">
    <location>
        <begin position="1"/>
        <end position="146"/>
    </location>
</feature>
<keyword evidence="3" id="KW-1185">Reference proteome</keyword>
<sequence length="373" mass="43228">MDALLRDFEKQREQTDREQQQRERDRHNGPNKDHLAQYTGLVKDATTFQAASLKRRAGSQDHPALKLFPTREEIRAEKRRKLTDPSASPQKSSPTSMLVPQDSQDASEDPKIAGPISKGQSNSPISRPMPQQPLGVESPQQSEVKPITKDKNKTVFLPTSQARLDDLRDIVDDMLTTTRPTVWTKLCHAPEIRTELGDATYQEYLQGVLSKSSSAVRVSMLCFKSNEWVYDNGGRKYKLDVPWKDIKPYVKSLKVLVDQGDDTFTNKKVKQWLKDHVKNAPKLSRVELSIRYREGFIDTMKVDKFGADMDWQYGKKDKTMRFAQDLWSFTALKRVSFTVQKTFARENMYNWCSTERDQDKKIWKDWTSGRWTW</sequence>
<accession>A0A517L5R5</accession>
<reference evidence="2 3" key="1">
    <citation type="submission" date="2019-07" db="EMBL/GenBank/DDBJ databases">
        <title>Finished genome of Venturia effusa.</title>
        <authorList>
            <person name="Young C.A."/>
            <person name="Cox M.P."/>
            <person name="Ganley A.R.D."/>
            <person name="David W.J."/>
        </authorList>
    </citation>
    <scope>NUCLEOTIDE SEQUENCE [LARGE SCALE GENOMIC DNA]</scope>
    <source>
        <strain evidence="3">albino</strain>
    </source>
</reference>
<dbReference type="AlphaFoldDB" id="A0A517L5R5"/>
<feature type="compositionally biased region" description="Polar residues" evidence="1">
    <location>
        <begin position="85"/>
        <end position="104"/>
    </location>
</feature>
<name>A0A517L5R5_9PEZI</name>
<proteinExistence type="predicted"/>
<evidence type="ECO:0000313" key="2">
    <source>
        <dbReference type="EMBL" id="QDS70972.1"/>
    </source>
</evidence>
<protein>
    <submittedName>
        <fullName evidence="2">Uncharacterized protein</fullName>
    </submittedName>
</protein>
<dbReference type="EMBL" id="CP042189">
    <property type="protein sequence ID" value="QDS70972.1"/>
    <property type="molecule type" value="Genomic_DNA"/>
</dbReference>
<feature type="compositionally biased region" description="Basic and acidic residues" evidence="1">
    <location>
        <begin position="1"/>
        <end position="35"/>
    </location>
</feature>
<dbReference type="OrthoDB" id="10406114at2759"/>
<organism evidence="2 3">
    <name type="scientific">Venturia effusa</name>
    <dbReference type="NCBI Taxonomy" id="50376"/>
    <lineage>
        <taxon>Eukaryota</taxon>
        <taxon>Fungi</taxon>
        <taxon>Dikarya</taxon>
        <taxon>Ascomycota</taxon>
        <taxon>Pezizomycotina</taxon>
        <taxon>Dothideomycetes</taxon>
        <taxon>Pleosporomycetidae</taxon>
        <taxon>Venturiales</taxon>
        <taxon>Venturiaceae</taxon>
        <taxon>Venturia</taxon>
    </lineage>
</organism>